<dbReference type="Pfam" id="PF01906">
    <property type="entry name" value="YbjQ_1"/>
    <property type="match status" value="3"/>
</dbReference>
<evidence type="ECO:0000313" key="3">
    <source>
        <dbReference type="EMBL" id="PZO37995.1"/>
    </source>
</evidence>
<dbReference type="SUPFAM" id="SSF117782">
    <property type="entry name" value="YbjQ-like"/>
    <property type="match status" value="3"/>
</dbReference>
<comment type="similarity">
    <text evidence="1">Belongs to the UPF0145 family.</text>
</comment>
<proteinExistence type="inferred from homology"/>
<name>A0A2W4XTM6_9CYAN</name>
<comment type="caution">
    <text evidence="3">The sequence shown here is derived from an EMBL/GenBank/DDBJ whole genome shotgun (WGS) entry which is preliminary data.</text>
</comment>
<feature type="transmembrane region" description="Helical" evidence="2">
    <location>
        <begin position="382"/>
        <end position="404"/>
    </location>
</feature>
<sequence length="406" mass="44111">MVVITGLSGNEIFCLRKDGLSAGNLVIGNSVISLGLINSIGSGLKTLVGGEVHQITNIIHEGRHRAYARMLEEAKHHGGVGITGVSNELIFHGTNVEFLAIGSCVHREGEKTKHFEFSTSADGQALYCQVECGFTPKQFVFGNVAYSIGVGGGLLGSLKSLARGEIKEFSRIFNETRHLALQRIKSEAREVGANAVVGIKTSILPLGSMQEMVMIGTASHHPLLPEVYLQNPIASDLTNEEMWNLINQGYMPVQLVLGVSVYSLGLLGGISSFFKSFVRGEIRELTTLIYEAREEALKHIAEDARRCGADQVVGIKTYVYNLGGGIIEFLAIGTAVKQMPDVRTESENLIPQAIIRDQDTFINTADTTSAVSLNQPTNSSSILGIIAGLVIFSFWMIFFLLRFVHR</sequence>
<keyword evidence="2" id="KW-1133">Transmembrane helix</keyword>
<evidence type="ECO:0000256" key="1">
    <source>
        <dbReference type="ARBA" id="ARBA00010751"/>
    </source>
</evidence>
<keyword evidence="2" id="KW-0812">Transmembrane</keyword>
<dbReference type="PANTHER" id="PTHR34068:SF2">
    <property type="entry name" value="UPF0145 PROTEIN SCO3412"/>
    <property type="match status" value="1"/>
</dbReference>
<evidence type="ECO:0000256" key="2">
    <source>
        <dbReference type="SAM" id="Phobius"/>
    </source>
</evidence>
<reference evidence="3 4" key="2">
    <citation type="submission" date="2018-06" db="EMBL/GenBank/DDBJ databases">
        <title>Metagenomic assembly of (sub)arctic Cyanobacteria and their associated microbiome from non-axenic cultures.</title>
        <authorList>
            <person name="Baurain D."/>
        </authorList>
    </citation>
    <scope>NUCLEOTIDE SEQUENCE [LARGE SCALE GENOMIC DNA]</scope>
    <source>
        <strain evidence="3">ULC066bin1</strain>
    </source>
</reference>
<evidence type="ECO:0000313" key="4">
    <source>
        <dbReference type="Proteomes" id="UP000249467"/>
    </source>
</evidence>
<reference evidence="3 4" key="1">
    <citation type="submission" date="2018-04" db="EMBL/GenBank/DDBJ databases">
        <authorList>
            <person name="Go L.Y."/>
            <person name="Mitchell J.A."/>
        </authorList>
    </citation>
    <scope>NUCLEOTIDE SEQUENCE [LARGE SCALE GENOMIC DNA]</scope>
    <source>
        <strain evidence="3">ULC066bin1</strain>
    </source>
</reference>
<dbReference type="AlphaFoldDB" id="A0A2W4XTM6"/>
<dbReference type="PANTHER" id="PTHR34068">
    <property type="entry name" value="UPF0145 PROTEIN YBJQ"/>
    <property type="match status" value="1"/>
</dbReference>
<dbReference type="InterPro" id="IPR035439">
    <property type="entry name" value="UPF0145_dom_sf"/>
</dbReference>
<protein>
    <recommendedName>
        <fullName evidence="5">Heavy metal-binding domain-containing protein</fullName>
    </recommendedName>
</protein>
<gene>
    <name evidence="3" type="ORF">DCF19_17265</name>
</gene>
<accession>A0A2W4XTM6</accession>
<dbReference type="EMBL" id="QBML01000026">
    <property type="protein sequence ID" value="PZO37995.1"/>
    <property type="molecule type" value="Genomic_DNA"/>
</dbReference>
<evidence type="ECO:0008006" key="5">
    <source>
        <dbReference type="Google" id="ProtNLM"/>
    </source>
</evidence>
<dbReference type="Proteomes" id="UP000249467">
    <property type="component" value="Unassembled WGS sequence"/>
</dbReference>
<keyword evidence="2" id="KW-0472">Membrane</keyword>
<dbReference type="Gene3D" id="3.30.110.70">
    <property type="entry name" value="Hypothetical protein apc22750. Chain B"/>
    <property type="match status" value="3"/>
</dbReference>
<organism evidence="3 4">
    <name type="scientific">Pseudanabaena frigida</name>
    <dbReference type="NCBI Taxonomy" id="945775"/>
    <lineage>
        <taxon>Bacteria</taxon>
        <taxon>Bacillati</taxon>
        <taxon>Cyanobacteriota</taxon>
        <taxon>Cyanophyceae</taxon>
        <taxon>Pseudanabaenales</taxon>
        <taxon>Pseudanabaenaceae</taxon>
        <taxon>Pseudanabaena</taxon>
    </lineage>
</organism>
<dbReference type="InterPro" id="IPR002765">
    <property type="entry name" value="UPF0145_YbjQ-like"/>
</dbReference>